<feature type="transmembrane region" description="Helical" evidence="1">
    <location>
        <begin position="12"/>
        <end position="33"/>
    </location>
</feature>
<sequence length="101" mass="11970">MKPIHYSSIIKYLYYILFFVLPFIVLPVNSELFEFNKMLFIYTIASLIFGIWLLRCLQVNKVLIKKTVFDIPLLLFLSSQIISTLLSIDQHTSFFGYYGRF</sequence>
<protein>
    <submittedName>
        <fullName evidence="2">Uncharacterized protein</fullName>
    </submittedName>
</protein>
<evidence type="ECO:0000313" key="2">
    <source>
        <dbReference type="EMBL" id="PIV70734.1"/>
    </source>
</evidence>
<dbReference type="AlphaFoldDB" id="A0A2M7EJL3"/>
<evidence type="ECO:0000313" key="3">
    <source>
        <dbReference type="Proteomes" id="UP000228762"/>
    </source>
</evidence>
<gene>
    <name evidence="2" type="ORF">COW57_03620</name>
</gene>
<keyword evidence="1" id="KW-0472">Membrane</keyword>
<name>A0A2M7EJL3_9BACT</name>
<feature type="non-terminal residue" evidence="2">
    <location>
        <position position="101"/>
    </location>
</feature>
<dbReference type="EMBL" id="PFEV01000169">
    <property type="protein sequence ID" value="PIV70734.1"/>
    <property type="molecule type" value="Genomic_DNA"/>
</dbReference>
<keyword evidence="1" id="KW-0812">Transmembrane</keyword>
<feature type="transmembrane region" description="Helical" evidence="1">
    <location>
        <begin position="39"/>
        <end position="57"/>
    </location>
</feature>
<proteinExistence type="predicted"/>
<reference evidence="3" key="1">
    <citation type="submission" date="2017-09" db="EMBL/GenBank/DDBJ databases">
        <title>Depth-based differentiation of microbial function through sediment-hosted aquifers and enrichment of novel symbionts in the deep terrestrial subsurface.</title>
        <authorList>
            <person name="Probst A.J."/>
            <person name="Ladd B."/>
            <person name="Jarett J.K."/>
            <person name="Geller-Mcgrath D.E."/>
            <person name="Sieber C.M.K."/>
            <person name="Emerson J.B."/>
            <person name="Anantharaman K."/>
            <person name="Thomas B.C."/>
            <person name="Malmstrom R."/>
            <person name="Stieglmeier M."/>
            <person name="Klingl A."/>
            <person name="Woyke T."/>
            <person name="Ryan C.M."/>
            <person name="Banfield J.F."/>
        </authorList>
    </citation>
    <scope>NUCLEOTIDE SEQUENCE [LARGE SCALE GENOMIC DNA]</scope>
</reference>
<dbReference type="Proteomes" id="UP000228762">
    <property type="component" value="Unassembled WGS sequence"/>
</dbReference>
<organism evidence="2 3">
    <name type="scientific">Candidatus Roizmanbacteria bacterium CG17_big_fil_post_rev_8_21_14_2_50_39_7</name>
    <dbReference type="NCBI Taxonomy" id="1974858"/>
    <lineage>
        <taxon>Bacteria</taxon>
        <taxon>Candidatus Roizmaniibacteriota</taxon>
    </lineage>
</organism>
<keyword evidence="1" id="KW-1133">Transmembrane helix</keyword>
<comment type="caution">
    <text evidence="2">The sequence shown here is derived from an EMBL/GenBank/DDBJ whole genome shotgun (WGS) entry which is preliminary data.</text>
</comment>
<accession>A0A2M7EJL3</accession>
<evidence type="ECO:0000256" key="1">
    <source>
        <dbReference type="SAM" id="Phobius"/>
    </source>
</evidence>